<dbReference type="GO" id="GO:0003677">
    <property type="term" value="F:DNA binding"/>
    <property type="evidence" value="ECO:0007669"/>
    <property type="project" value="UniProtKB-KW"/>
</dbReference>
<evidence type="ECO:0000256" key="3">
    <source>
        <dbReference type="ARBA" id="ARBA00022722"/>
    </source>
</evidence>
<evidence type="ECO:0000256" key="1">
    <source>
        <dbReference type="ARBA" id="ARBA00009518"/>
    </source>
</evidence>
<evidence type="ECO:0000256" key="14">
    <source>
        <dbReference type="NCBIfam" id="TIGR00228"/>
    </source>
</evidence>
<proteinExistence type="inferred from homology"/>
<dbReference type="PRINTS" id="PR00696">
    <property type="entry name" value="RSOLVASERUVC"/>
</dbReference>
<protein>
    <recommendedName>
        <fullName evidence="13 14">Crossover junction endodeoxyribonuclease RuvC</fullName>
        <ecNumber evidence="13 14">3.1.21.10</ecNumber>
    </recommendedName>
    <alternativeName>
        <fullName evidence="13">Holliday junction nuclease RuvC</fullName>
    </alternativeName>
    <alternativeName>
        <fullName evidence="13">Holliday junction resolvase RuvC</fullName>
    </alternativeName>
</protein>
<feature type="binding site" evidence="13">
    <location>
        <position position="141"/>
    </location>
    <ligand>
        <name>Mg(2+)</name>
        <dbReference type="ChEBI" id="CHEBI:18420"/>
        <label>1</label>
    </ligand>
</feature>
<dbReference type="GO" id="GO:0008821">
    <property type="term" value="F:crossover junction DNA endonuclease activity"/>
    <property type="evidence" value="ECO:0007669"/>
    <property type="project" value="UniProtKB-UniRule"/>
</dbReference>
<comment type="similarity">
    <text evidence="1 13">Belongs to the RuvC family.</text>
</comment>
<evidence type="ECO:0000256" key="13">
    <source>
        <dbReference type="HAMAP-Rule" id="MF_00034"/>
    </source>
</evidence>
<dbReference type="InterPro" id="IPR012337">
    <property type="entry name" value="RNaseH-like_sf"/>
</dbReference>
<comment type="subunit">
    <text evidence="13">Homodimer which binds Holliday junction (HJ) DNA. The HJ becomes 2-fold symmetrical on binding to RuvC with unstacked arms; it has a different conformation from HJ DNA in complex with RuvA. In the full resolvosome a probable DNA-RuvA(4)-RuvB(12)-RuvC(2) complex forms which resolves the HJ.</text>
</comment>
<evidence type="ECO:0000256" key="9">
    <source>
        <dbReference type="ARBA" id="ARBA00023125"/>
    </source>
</evidence>
<dbReference type="CDD" id="cd16962">
    <property type="entry name" value="RuvC"/>
    <property type="match status" value="1"/>
</dbReference>
<dbReference type="EC" id="3.1.21.10" evidence="13 14"/>
<evidence type="ECO:0000313" key="15">
    <source>
        <dbReference type="EMBL" id="OHA63978.1"/>
    </source>
</evidence>
<dbReference type="InterPro" id="IPR036397">
    <property type="entry name" value="RNaseH_sf"/>
</dbReference>
<keyword evidence="11 13" id="KW-0234">DNA repair</keyword>
<comment type="caution">
    <text evidence="15">The sequence shown here is derived from an EMBL/GenBank/DDBJ whole genome shotgun (WGS) entry which is preliminary data.</text>
</comment>
<dbReference type="PANTHER" id="PTHR30194:SF3">
    <property type="entry name" value="CROSSOVER JUNCTION ENDODEOXYRIBONUCLEASE RUVC"/>
    <property type="match status" value="1"/>
</dbReference>
<dbReference type="GO" id="GO:0005737">
    <property type="term" value="C:cytoplasm"/>
    <property type="evidence" value="ECO:0007669"/>
    <property type="project" value="UniProtKB-SubCell"/>
</dbReference>
<comment type="function">
    <text evidence="13">The RuvA-RuvB-RuvC complex processes Holliday junction (HJ) DNA during genetic recombination and DNA repair. Endonuclease that resolves HJ intermediates. Cleaves cruciform DNA by making single-stranded nicks across the HJ at symmetrical positions within the homologous arms, yielding a 5'-phosphate and a 3'-hydroxyl group; requires a central core of homology in the junction. The consensus cleavage sequence is 5'-(A/T)TT(C/G)-3'. Cleavage occurs on the 3'-side of the TT dinucleotide at the point of strand exchange. HJ branch migration catalyzed by RuvA-RuvB allows RuvC to scan DNA until it finds its consensus sequence, where it cleaves and resolves the cruciform DNA.</text>
</comment>
<evidence type="ECO:0000256" key="12">
    <source>
        <dbReference type="ARBA" id="ARBA00029354"/>
    </source>
</evidence>
<evidence type="ECO:0000256" key="8">
    <source>
        <dbReference type="ARBA" id="ARBA00022842"/>
    </source>
</evidence>
<gene>
    <name evidence="13" type="primary">ruvC</name>
    <name evidence="15" type="ORF">A2843_01560</name>
</gene>
<comment type="subcellular location">
    <subcellularLocation>
        <location evidence="13">Cytoplasm</location>
    </subcellularLocation>
</comment>
<dbReference type="InterPro" id="IPR002176">
    <property type="entry name" value="X-over_junc_endoDNase_RuvC"/>
</dbReference>
<dbReference type="Gene3D" id="3.30.420.10">
    <property type="entry name" value="Ribonuclease H-like superfamily/Ribonuclease H"/>
    <property type="match status" value="1"/>
</dbReference>
<organism evidence="15 16">
    <name type="scientific">Candidatus Wildermuthbacteria bacterium RIFCSPHIGHO2_01_FULL_48_27b</name>
    <dbReference type="NCBI Taxonomy" id="1802447"/>
    <lineage>
        <taxon>Bacteria</taxon>
        <taxon>Candidatus Wildermuthiibacteriota</taxon>
    </lineage>
</organism>
<evidence type="ECO:0000256" key="4">
    <source>
        <dbReference type="ARBA" id="ARBA00022723"/>
    </source>
</evidence>
<feature type="active site" evidence="13">
    <location>
        <position position="141"/>
    </location>
</feature>
<dbReference type="AlphaFoldDB" id="A0A1G2QU86"/>
<dbReference type="Pfam" id="PF02075">
    <property type="entry name" value="RuvC"/>
    <property type="match status" value="1"/>
</dbReference>
<evidence type="ECO:0000256" key="10">
    <source>
        <dbReference type="ARBA" id="ARBA00023172"/>
    </source>
</evidence>
<comment type="cofactor">
    <cofactor evidence="13">
        <name>Mg(2+)</name>
        <dbReference type="ChEBI" id="CHEBI:18420"/>
    </cofactor>
    <text evidence="13">Binds 2 Mg(2+) ion per subunit.</text>
</comment>
<keyword evidence="7 13" id="KW-0378">Hydrolase</keyword>
<dbReference type="GO" id="GO:0006310">
    <property type="term" value="P:DNA recombination"/>
    <property type="evidence" value="ECO:0007669"/>
    <property type="project" value="UniProtKB-UniRule"/>
</dbReference>
<dbReference type="InterPro" id="IPR020563">
    <property type="entry name" value="X-over_junc_endoDNase_Mg_BS"/>
</dbReference>
<evidence type="ECO:0000256" key="11">
    <source>
        <dbReference type="ARBA" id="ARBA00023204"/>
    </source>
</evidence>
<dbReference type="SUPFAM" id="SSF53098">
    <property type="entry name" value="Ribonuclease H-like"/>
    <property type="match status" value="1"/>
</dbReference>
<feature type="binding site" evidence="13">
    <location>
        <position position="68"/>
    </location>
    <ligand>
        <name>Mg(2+)</name>
        <dbReference type="ChEBI" id="CHEBI:18420"/>
        <label>2</label>
    </ligand>
</feature>
<evidence type="ECO:0000256" key="2">
    <source>
        <dbReference type="ARBA" id="ARBA00022490"/>
    </source>
</evidence>
<evidence type="ECO:0000313" key="16">
    <source>
        <dbReference type="Proteomes" id="UP000178170"/>
    </source>
</evidence>
<feature type="active site" evidence="13">
    <location>
        <position position="68"/>
    </location>
</feature>
<keyword evidence="5 13" id="KW-0255">Endonuclease</keyword>
<feature type="binding site" evidence="13">
    <location>
        <position position="7"/>
    </location>
    <ligand>
        <name>Mg(2+)</name>
        <dbReference type="ChEBI" id="CHEBI:18420"/>
        <label>1</label>
    </ligand>
</feature>
<dbReference type="GO" id="GO:0006281">
    <property type="term" value="P:DNA repair"/>
    <property type="evidence" value="ECO:0007669"/>
    <property type="project" value="UniProtKB-UniRule"/>
</dbReference>
<keyword evidence="10 13" id="KW-0233">DNA recombination</keyword>
<dbReference type="PROSITE" id="PS01321">
    <property type="entry name" value="RUVC"/>
    <property type="match status" value="1"/>
</dbReference>
<evidence type="ECO:0000256" key="6">
    <source>
        <dbReference type="ARBA" id="ARBA00022763"/>
    </source>
</evidence>
<dbReference type="EMBL" id="MHTS01000023">
    <property type="protein sequence ID" value="OHA63978.1"/>
    <property type="molecule type" value="Genomic_DNA"/>
</dbReference>
<dbReference type="PANTHER" id="PTHR30194">
    <property type="entry name" value="CROSSOVER JUNCTION ENDODEOXYRIBONUCLEASE RUVC"/>
    <property type="match status" value="1"/>
</dbReference>
<keyword evidence="2 13" id="KW-0963">Cytoplasm</keyword>
<keyword evidence="9 13" id="KW-0238">DNA-binding</keyword>
<name>A0A1G2QU86_9BACT</name>
<dbReference type="NCBIfam" id="TIGR00228">
    <property type="entry name" value="ruvC"/>
    <property type="match status" value="1"/>
</dbReference>
<sequence length="158" mass="17507">MTIIGIDPGSEKTGYGVIRKLPRSKLECLTYGCITTPRTQTRAERLLFLEKELSSLLSRIKPDVGAVESLFFFKNLKTVMPVSEGRGIALLSLARRKIPVHEFSPLQVKMAIAGYGRAEKRQVQYMVKEILRLEVIPKPDDAADGLAIAIACSFSLRG</sequence>
<reference evidence="15 16" key="1">
    <citation type="journal article" date="2016" name="Nat. Commun.">
        <title>Thousands of microbial genomes shed light on interconnected biogeochemical processes in an aquifer system.</title>
        <authorList>
            <person name="Anantharaman K."/>
            <person name="Brown C.T."/>
            <person name="Hug L.A."/>
            <person name="Sharon I."/>
            <person name="Castelle C.J."/>
            <person name="Probst A.J."/>
            <person name="Thomas B.C."/>
            <person name="Singh A."/>
            <person name="Wilkins M.J."/>
            <person name="Karaoz U."/>
            <person name="Brodie E.L."/>
            <person name="Williams K.H."/>
            <person name="Hubbard S.S."/>
            <person name="Banfield J.F."/>
        </authorList>
    </citation>
    <scope>NUCLEOTIDE SEQUENCE [LARGE SCALE GENOMIC DNA]</scope>
</reference>
<accession>A0A1G2QU86</accession>
<evidence type="ECO:0000256" key="5">
    <source>
        <dbReference type="ARBA" id="ARBA00022759"/>
    </source>
</evidence>
<keyword evidence="8 13" id="KW-0460">Magnesium</keyword>
<evidence type="ECO:0000256" key="7">
    <source>
        <dbReference type="ARBA" id="ARBA00022801"/>
    </source>
</evidence>
<keyword evidence="3 13" id="KW-0540">Nuclease</keyword>
<feature type="active site" evidence="13">
    <location>
        <position position="7"/>
    </location>
</feature>
<dbReference type="FunFam" id="3.30.420.10:FF:000002">
    <property type="entry name" value="Crossover junction endodeoxyribonuclease RuvC"/>
    <property type="match status" value="1"/>
</dbReference>
<dbReference type="GO" id="GO:0048476">
    <property type="term" value="C:Holliday junction resolvase complex"/>
    <property type="evidence" value="ECO:0007669"/>
    <property type="project" value="UniProtKB-UniRule"/>
</dbReference>
<dbReference type="NCBIfam" id="NF000711">
    <property type="entry name" value="PRK00039.2-1"/>
    <property type="match status" value="1"/>
</dbReference>
<comment type="catalytic activity">
    <reaction evidence="12 13">
        <text>Endonucleolytic cleavage at a junction such as a reciprocal single-stranded crossover between two homologous DNA duplexes (Holliday junction).</text>
        <dbReference type="EC" id="3.1.21.10"/>
    </reaction>
</comment>
<keyword evidence="6 13" id="KW-0227">DNA damage</keyword>
<dbReference type="Proteomes" id="UP000178170">
    <property type="component" value="Unassembled WGS sequence"/>
</dbReference>
<keyword evidence="4 13" id="KW-0479">Metal-binding</keyword>
<dbReference type="HAMAP" id="MF_00034">
    <property type="entry name" value="RuvC"/>
    <property type="match status" value="1"/>
</dbReference>
<dbReference type="GO" id="GO:0000287">
    <property type="term" value="F:magnesium ion binding"/>
    <property type="evidence" value="ECO:0007669"/>
    <property type="project" value="UniProtKB-UniRule"/>
</dbReference>